<dbReference type="EMBL" id="FODJ01000013">
    <property type="protein sequence ID" value="SEO80939.1"/>
    <property type="molecule type" value="Genomic_DNA"/>
</dbReference>
<dbReference type="InterPro" id="IPR052906">
    <property type="entry name" value="Type_IV_Methyl-Rstrct_Enzyme"/>
</dbReference>
<dbReference type="GO" id="GO:0015666">
    <property type="term" value="F:restriction endodeoxyribonuclease activity"/>
    <property type="evidence" value="ECO:0007669"/>
    <property type="project" value="TreeGrafter"/>
</dbReference>
<evidence type="ECO:0000256" key="2">
    <source>
        <dbReference type="SAM" id="Phobius"/>
    </source>
</evidence>
<reference evidence="4 5" key="1">
    <citation type="submission" date="2016-10" db="EMBL/GenBank/DDBJ databases">
        <authorList>
            <person name="de Groot N.N."/>
        </authorList>
    </citation>
    <scope>NUCLEOTIDE SEQUENCE [LARGE SCALE GENOMIC DNA]</scope>
    <source>
        <strain evidence="4 5">CGMCC 1.10434</strain>
    </source>
</reference>
<evidence type="ECO:0000259" key="3">
    <source>
        <dbReference type="Pfam" id="PF04471"/>
    </source>
</evidence>
<keyword evidence="5" id="KW-1185">Reference proteome</keyword>
<feature type="transmembrane region" description="Helical" evidence="2">
    <location>
        <begin position="9"/>
        <end position="26"/>
    </location>
</feature>
<dbReference type="Pfam" id="PF04471">
    <property type="entry name" value="Mrr_cat"/>
    <property type="match status" value="1"/>
</dbReference>
<gene>
    <name evidence="4" type="ORF">SAMN04488134_11373</name>
</gene>
<feature type="region of interest" description="Disordered" evidence="1">
    <location>
        <begin position="60"/>
        <end position="81"/>
    </location>
</feature>
<dbReference type="GO" id="GO:0003677">
    <property type="term" value="F:DNA binding"/>
    <property type="evidence" value="ECO:0007669"/>
    <property type="project" value="InterPro"/>
</dbReference>
<protein>
    <submittedName>
        <fullName evidence="4">Restriction system protein</fullName>
    </submittedName>
</protein>
<dbReference type="InterPro" id="IPR011335">
    <property type="entry name" value="Restrct_endonuc-II-like"/>
</dbReference>
<evidence type="ECO:0000313" key="5">
    <source>
        <dbReference type="Proteomes" id="UP000199300"/>
    </source>
</evidence>
<evidence type="ECO:0000313" key="4">
    <source>
        <dbReference type="EMBL" id="SEO80939.1"/>
    </source>
</evidence>
<dbReference type="AlphaFoldDB" id="A0A1H8SPR5"/>
<sequence length="222" mass="25822">MDRKRAKALIDLFRMLTMFVALYFVFTLRLHFYYTLAAIIIPNALAQILIVALPKRKQSKKKTAPKKAGKKKPTAKSSKVPTTRLLPDKQILKMPLEKMSGSEFERLCYMYYKAKGYRPKETGKGADGGVDLLIYQREHKTYEAVQIKHYINSGRQITVEPIRMLHAAKQNKGCQLARFITTTTYTKDAMLQADQFYIETHGIEWVRRKIDTWRKEQAKRIS</sequence>
<dbReference type="PANTHER" id="PTHR30015">
    <property type="entry name" value="MRR RESTRICTION SYSTEM PROTEIN"/>
    <property type="match status" value="1"/>
</dbReference>
<dbReference type="Proteomes" id="UP000199300">
    <property type="component" value="Unassembled WGS sequence"/>
</dbReference>
<dbReference type="SUPFAM" id="SSF52980">
    <property type="entry name" value="Restriction endonuclease-like"/>
    <property type="match status" value="1"/>
</dbReference>
<keyword evidence="2" id="KW-0472">Membrane</keyword>
<dbReference type="OrthoDB" id="2964928at2"/>
<dbReference type="RefSeq" id="WP_091499892.1">
    <property type="nucleotide sequence ID" value="NZ_FODJ01000013.1"/>
</dbReference>
<keyword evidence="2" id="KW-1133">Transmembrane helix</keyword>
<dbReference type="InterPro" id="IPR007560">
    <property type="entry name" value="Restrct_endonuc_IV_Mrr"/>
</dbReference>
<feature type="compositionally biased region" description="Basic residues" evidence="1">
    <location>
        <begin position="60"/>
        <end position="74"/>
    </location>
</feature>
<feature type="domain" description="Restriction endonuclease type IV Mrr" evidence="3">
    <location>
        <begin position="96"/>
        <end position="195"/>
    </location>
</feature>
<organism evidence="4 5">
    <name type="scientific">Amphibacillus marinus</name>
    <dbReference type="NCBI Taxonomy" id="872970"/>
    <lineage>
        <taxon>Bacteria</taxon>
        <taxon>Bacillati</taxon>
        <taxon>Bacillota</taxon>
        <taxon>Bacilli</taxon>
        <taxon>Bacillales</taxon>
        <taxon>Bacillaceae</taxon>
        <taxon>Amphibacillus</taxon>
    </lineage>
</organism>
<dbReference type="PANTHER" id="PTHR30015:SF7">
    <property type="entry name" value="TYPE IV METHYL-DIRECTED RESTRICTION ENZYME ECOKMRR"/>
    <property type="match status" value="1"/>
</dbReference>
<dbReference type="InterPro" id="IPR011856">
    <property type="entry name" value="tRNA_endonuc-like_dom_sf"/>
</dbReference>
<dbReference type="Gene3D" id="3.40.1350.10">
    <property type="match status" value="1"/>
</dbReference>
<feature type="transmembrane region" description="Helical" evidence="2">
    <location>
        <begin position="32"/>
        <end position="53"/>
    </location>
</feature>
<keyword evidence="2" id="KW-0812">Transmembrane</keyword>
<evidence type="ECO:0000256" key="1">
    <source>
        <dbReference type="SAM" id="MobiDB-lite"/>
    </source>
</evidence>
<dbReference type="STRING" id="872970.SAMN04488134_11373"/>
<dbReference type="GO" id="GO:0009307">
    <property type="term" value="P:DNA restriction-modification system"/>
    <property type="evidence" value="ECO:0007669"/>
    <property type="project" value="InterPro"/>
</dbReference>
<accession>A0A1H8SPR5</accession>
<proteinExistence type="predicted"/>
<name>A0A1H8SPR5_9BACI</name>